<evidence type="ECO:0000256" key="10">
    <source>
        <dbReference type="SAM" id="MobiDB-lite"/>
    </source>
</evidence>
<evidence type="ECO:0000256" key="7">
    <source>
        <dbReference type="ARBA" id="ARBA00022737"/>
    </source>
</evidence>
<evidence type="ECO:0008006" key="14">
    <source>
        <dbReference type="Google" id="ProtNLM"/>
    </source>
</evidence>
<keyword evidence="5" id="KW-0762">Sugar transport</keyword>
<dbReference type="Pfam" id="PF03083">
    <property type="entry name" value="MtN3_slv"/>
    <property type="match status" value="2"/>
</dbReference>
<dbReference type="Gene3D" id="1.20.1280.290">
    <property type="match status" value="2"/>
</dbReference>
<evidence type="ECO:0000256" key="11">
    <source>
        <dbReference type="SAM" id="Phobius"/>
    </source>
</evidence>
<name>A0A5C7HBP6_9ROSI</name>
<evidence type="ECO:0000256" key="3">
    <source>
        <dbReference type="ARBA" id="ARBA00022448"/>
    </source>
</evidence>
<reference evidence="13" key="1">
    <citation type="journal article" date="2019" name="Gigascience">
        <title>De novo genome assembly of the endangered Acer yangbiense, a plant species with extremely small populations endemic to Yunnan Province, China.</title>
        <authorList>
            <person name="Yang J."/>
            <person name="Wariss H.M."/>
            <person name="Tao L."/>
            <person name="Zhang R."/>
            <person name="Yun Q."/>
            <person name="Hollingsworth P."/>
            <person name="Dao Z."/>
            <person name="Luo G."/>
            <person name="Guo H."/>
            <person name="Ma Y."/>
            <person name="Sun W."/>
        </authorList>
    </citation>
    <scope>NUCLEOTIDE SEQUENCE [LARGE SCALE GENOMIC DNA]</scope>
    <source>
        <strain evidence="13">cv. Malutang</strain>
    </source>
</reference>
<keyword evidence="7" id="KW-0677">Repeat</keyword>
<dbReference type="PANTHER" id="PTHR10791">
    <property type="entry name" value="RAG1-ACTIVATING PROTEIN 1"/>
    <property type="match status" value="1"/>
</dbReference>
<feature type="transmembrane region" description="Helical" evidence="11">
    <location>
        <begin position="72"/>
        <end position="98"/>
    </location>
</feature>
<keyword evidence="8 11" id="KW-1133">Transmembrane helix</keyword>
<feature type="transmembrane region" description="Helical" evidence="11">
    <location>
        <begin position="110"/>
        <end position="128"/>
    </location>
</feature>
<dbReference type="GO" id="GO:0008515">
    <property type="term" value="F:sucrose transmembrane transporter activity"/>
    <property type="evidence" value="ECO:0007669"/>
    <property type="project" value="UniProtKB-ARBA"/>
</dbReference>
<comment type="similarity">
    <text evidence="2">Belongs to the SWEET sugar transporter family.</text>
</comment>
<dbReference type="InterPro" id="IPR004316">
    <property type="entry name" value="SWEET_rpt"/>
</dbReference>
<dbReference type="Proteomes" id="UP000323000">
    <property type="component" value="Chromosome 9"/>
</dbReference>
<keyword evidence="9 11" id="KW-0472">Membrane</keyword>
<evidence type="ECO:0000256" key="9">
    <source>
        <dbReference type="ARBA" id="ARBA00023136"/>
    </source>
</evidence>
<evidence type="ECO:0000313" key="13">
    <source>
        <dbReference type="Proteomes" id="UP000323000"/>
    </source>
</evidence>
<dbReference type="GO" id="GO:0051119">
    <property type="term" value="F:sugar transmembrane transporter activity"/>
    <property type="evidence" value="ECO:0007669"/>
    <property type="project" value="InterPro"/>
</dbReference>
<feature type="transmembrane region" description="Helical" evidence="11">
    <location>
        <begin position="255"/>
        <end position="276"/>
    </location>
</feature>
<evidence type="ECO:0000256" key="6">
    <source>
        <dbReference type="ARBA" id="ARBA00022692"/>
    </source>
</evidence>
<feature type="transmembrane region" description="Helical" evidence="11">
    <location>
        <begin position="228"/>
        <end position="249"/>
    </location>
</feature>
<keyword evidence="6 11" id="KW-0812">Transmembrane</keyword>
<dbReference type="GO" id="GO:0005886">
    <property type="term" value="C:plasma membrane"/>
    <property type="evidence" value="ECO:0007669"/>
    <property type="project" value="UniProtKB-SubCell"/>
</dbReference>
<feature type="transmembrane region" description="Helical" evidence="11">
    <location>
        <begin position="194"/>
        <end position="216"/>
    </location>
</feature>
<evidence type="ECO:0000256" key="4">
    <source>
        <dbReference type="ARBA" id="ARBA00022475"/>
    </source>
</evidence>
<feature type="transmembrane region" description="Helical" evidence="11">
    <location>
        <begin position="48"/>
        <end position="66"/>
    </location>
</feature>
<comment type="caution">
    <text evidence="12">The sequence shown here is derived from an EMBL/GenBank/DDBJ whole genome shotgun (WGS) entry which is preliminary data.</text>
</comment>
<feature type="transmembrane region" description="Helical" evidence="11">
    <location>
        <begin position="134"/>
        <end position="156"/>
    </location>
</feature>
<protein>
    <recommendedName>
        <fullName evidence="14">Bidirectional sugar transporter SWEET</fullName>
    </recommendedName>
</protein>
<evidence type="ECO:0000256" key="2">
    <source>
        <dbReference type="ARBA" id="ARBA00007809"/>
    </source>
</evidence>
<dbReference type="InterPro" id="IPR047664">
    <property type="entry name" value="SWEET"/>
</dbReference>
<sequence length="335" mass="37782">MQLITTCPPPPPPSINRLGLVCLCSYQLSGSGLEFVRESKRKFSPSNPSLFHIHILLFVLVAMTMFDTHNPGALVFGVLGNLISFFVFLAPIPTFYRIWKKKSTEGFQSVPYVVSLFSAMLWIYYATMKTDVSLLITINAFGCFIETLYIALFIAFASKQARISTLRLLIVLNFGGFCAILLLSHFLAKGQNRVKVLGWVCVSFAVGVFAAPLSILRLVIRTKSVEFMPFYLSLFLTFNAVAWFFYGFLLKDYYIAVPNILGFIFGILQMILYVVYKYYKPIVADAKLADHDVKLSEISVDIQNLDDENGTKTVHDKTHEGDHDKNIKEDPLSKC</sequence>
<organism evidence="12 13">
    <name type="scientific">Acer yangbiense</name>
    <dbReference type="NCBI Taxonomy" id="1000413"/>
    <lineage>
        <taxon>Eukaryota</taxon>
        <taxon>Viridiplantae</taxon>
        <taxon>Streptophyta</taxon>
        <taxon>Embryophyta</taxon>
        <taxon>Tracheophyta</taxon>
        <taxon>Spermatophyta</taxon>
        <taxon>Magnoliopsida</taxon>
        <taxon>eudicotyledons</taxon>
        <taxon>Gunneridae</taxon>
        <taxon>Pentapetalae</taxon>
        <taxon>rosids</taxon>
        <taxon>malvids</taxon>
        <taxon>Sapindales</taxon>
        <taxon>Sapindaceae</taxon>
        <taxon>Hippocastanoideae</taxon>
        <taxon>Acereae</taxon>
        <taxon>Acer</taxon>
    </lineage>
</organism>
<proteinExistence type="inferred from homology"/>
<feature type="transmembrane region" description="Helical" evidence="11">
    <location>
        <begin position="168"/>
        <end position="188"/>
    </location>
</feature>
<keyword evidence="13" id="KW-1185">Reference proteome</keyword>
<gene>
    <name evidence="12" type="ORF">EZV62_019680</name>
</gene>
<evidence type="ECO:0000256" key="1">
    <source>
        <dbReference type="ARBA" id="ARBA00004651"/>
    </source>
</evidence>
<feature type="region of interest" description="Disordered" evidence="10">
    <location>
        <begin position="309"/>
        <end position="335"/>
    </location>
</feature>
<dbReference type="AlphaFoldDB" id="A0A5C7HBP6"/>
<evidence type="ECO:0000313" key="12">
    <source>
        <dbReference type="EMBL" id="TXG54424.1"/>
    </source>
</evidence>
<accession>A0A5C7HBP6</accession>
<dbReference type="OrthoDB" id="409725at2759"/>
<dbReference type="FunFam" id="1.20.1280.290:FF:000003">
    <property type="entry name" value="Bidirectional sugar transporter SWEET"/>
    <property type="match status" value="1"/>
</dbReference>
<dbReference type="FunFam" id="1.20.1280.290:FF:000001">
    <property type="entry name" value="Bidirectional sugar transporter SWEET"/>
    <property type="match status" value="1"/>
</dbReference>
<keyword evidence="3" id="KW-0813">Transport</keyword>
<keyword evidence="4" id="KW-1003">Cell membrane</keyword>
<evidence type="ECO:0000256" key="8">
    <source>
        <dbReference type="ARBA" id="ARBA00022989"/>
    </source>
</evidence>
<dbReference type="EMBL" id="VAHF01000009">
    <property type="protein sequence ID" value="TXG54424.1"/>
    <property type="molecule type" value="Genomic_DNA"/>
</dbReference>
<dbReference type="PANTHER" id="PTHR10791:SF22">
    <property type="entry name" value="BIDIRECTIONAL SUGAR TRANSPORTER SWEET11"/>
    <property type="match status" value="1"/>
</dbReference>
<comment type="subcellular location">
    <subcellularLocation>
        <location evidence="1">Cell membrane</location>
        <topology evidence="1">Multi-pass membrane protein</topology>
    </subcellularLocation>
</comment>
<evidence type="ECO:0000256" key="5">
    <source>
        <dbReference type="ARBA" id="ARBA00022597"/>
    </source>
</evidence>